<name>A0A1L7WHK7_9HELO</name>
<protein>
    <submittedName>
        <fullName evidence="1">Uncharacterized protein</fullName>
    </submittedName>
</protein>
<accession>A0A1L7WHK7</accession>
<dbReference type="EMBL" id="FJOG01000002">
    <property type="protein sequence ID" value="CZR52253.1"/>
    <property type="molecule type" value="Genomic_DNA"/>
</dbReference>
<keyword evidence="2" id="KW-1185">Reference proteome</keyword>
<proteinExistence type="predicted"/>
<dbReference type="AlphaFoldDB" id="A0A1L7WHK7"/>
<dbReference type="Proteomes" id="UP000184330">
    <property type="component" value="Unassembled WGS sequence"/>
</dbReference>
<gene>
    <name evidence="1" type="ORF">PAC_02130</name>
</gene>
<evidence type="ECO:0000313" key="1">
    <source>
        <dbReference type="EMBL" id="CZR52253.1"/>
    </source>
</evidence>
<organism evidence="1 2">
    <name type="scientific">Phialocephala subalpina</name>
    <dbReference type="NCBI Taxonomy" id="576137"/>
    <lineage>
        <taxon>Eukaryota</taxon>
        <taxon>Fungi</taxon>
        <taxon>Dikarya</taxon>
        <taxon>Ascomycota</taxon>
        <taxon>Pezizomycotina</taxon>
        <taxon>Leotiomycetes</taxon>
        <taxon>Helotiales</taxon>
        <taxon>Mollisiaceae</taxon>
        <taxon>Phialocephala</taxon>
        <taxon>Phialocephala fortinii species complex</taxon>
    </lineage>
</organism>
<evidence type="ECO:0000313" key="2">
    <source>
        <dbReference type="Proteomes" id="UP000184330"/>
    </source>
</evidence>
<reference evidence="1 2" key="1">
    <citation type="submission" date="2016-03" db="EMBL/GenBank/DDBJ databases">
        <authorList>
            <person name="Ploux O."/>
        </authorList>
    </citation>
    <scope>NUCLEOTIDE SEQUENCE [LARGE SCALE GENOMIC DNA]</scope>
    <source>
        <strain evidence="1 2">UAMH 11012</strain>
    </source>
</reference>
<sequence length="147" mass="16409">MRASAQRTAIPSPYLLIWKSGRTSQLSHDEKIPFSKASTSCWTNCMSNAAMGEIWLAEWESERLDHAIEVYFPIRWTGHHFDPTTAPVLADQDLTSSSWSFSGIAPLGSLERKIFSEIPRYSTEFFSSTQISGNCSIDSKVAAVSTR</sequence>